<evidence type="ECO:0000313" key="4">
    <source>
        <dbReference type="Proteomes" id="UP000544331"/>
    </source>
</evidence>
<name>A0A8H6DPH7_9HYPO</name>
<evidence type="ECO:0000256" key="1">
    <source>
        <dbReference type="ARBA" id="ARBA00023242"/>
    </source>
</evidence>
<feature type="region of interest" description="Disordered" evidence="2">
    <location>
        <begin position="178"/>
        <end position="203"/>
    </location>
</feature>
<organism evidence="3 4">
    <name type="scientific">Fusarium mundagurra</name>
    <dbReference type="NCBI Taxonomy" id="1567541"/>
    <lineage>
        <taxon>Eukaryota</taxon>
        <taxon>Fungi</taxon>
        <taxon>Dikarya</taxon>
        <taxon>Ascomycota</taxon>
        <taxon>Pezizomycotina</taxon>
        <taxon>Sordariomycetes</taxon>
        <taxon>Hypocreomycetidae</taxon>
        <taxon>Hypocreales</taxon>
        <taxon>Nectriaceae</taxon>
        <taxon>Fusarium</taxon>
        <taxon>Fusarium fujikuroi species complex</taxon>
    </lineage>
</organism>
<gene>
    <name evidence="3" type="ORF">FMUND_473</name>
</gene>
<keyword evidence="1" id="KW-0539">Nucleus</keyword>
<evidence type="ECO:0000313" key="3">
    <source>
        <dbReference type="EMBL" id="KAF5724796.1"/>
    </source>
</evidence>
<feature type="region of interest" description="Disordered" evidence="2">
    <location>
        <begin position="1"/>
        <end position="21"/>
    </location>
</feature>
<keyword evidence="4" id="KW-1185">Reference proteome</keyword>
<feature type="region of interest" description="Disordered" evidence="2">
    <location>
        <begin position="75"/>
        <end position="106"/>
    </location>
</feature>
<proteinExistence type="predicted"/>
<evidence type="ECO:0000256" key="2">
    <source>
        <dbReference type="SAM" id="MobiDB-lite"/>
    </source>
</evidence>
<feature type="compositionally biased region" description="Low complexity" evidence="2">
    <location>
        <begin position="178"/>
        <end position="194"/>
    </location>
</feature>
<evidence type="ECO:0008006" key="5">
    <source>
        <dbReference type="Google" id="ProtNLM"/>
    </source>
</evidence>
<comment type="caution">
    <text evidence="3">The sequence shown here is derived from an EMBL/GenBank/DDBJ whole genome shotgun (WGS) entry which is preliminary data.</text>
</comment>
<protein>
    <recommendedName>
        <fullName evidence="5">Zn(2)-C6 fungal-type domain-containing protein</fullName>
    </recommendedName>
</protein>
<feature type="region of interest" description="Disordered" evidence="2">
    <location>
        <begin position="220"/>
        <end position="239"/>
    </location>
</feature>
<accession>A0A8H6DPH7</accession>
<dbReference type="Proteomes" id="UP000544331">
    <property type="component" value="Unassembled WGS sequence"/>
</dbReference>
<reference evidence="3 4" key="1">
    <citation type="submission" date="2020-05" db="EMBL/GenBank/DDBJ databases">
        <title>Identification and distribution of gene clusters putatively required for synthesis of sphingolipid metabolism inhibitors in phylogenetically diverse species of the filamentous fungus Fusarium.</title>
        <authorList>
            <person name="Kim H.-S."/>
            <person name="Busman M."/>
            <person name="Brown D.W."/>
            <person name="Divon H."/>
            <person name="Uhlig S."/>
            <person name="Proctor R.H."/>
        </authorList>
    </citation>
    <scope>NUCLEOTIDE SEQUENCE [LARGE SCALE GENOMIC DNA]</scope>
    <source>
        <strain evidence="3 4">NRRL 66235</strain>
    </source>
</reference>
<dbReference type="EMBL" id="JAAOAN010000025">
    <property type="protein sequence ID" value="KAF5724796.1"/>
    <property type="molecule type" value="Genomic_DNA"/>
</dbReference>
<feature type="compositionally biased region" description="Basic residues" evidence="2">
    <location>
        <begin position="1"/>
        <end position="13"/>
    </location>
</feature>
<dbReference type="GO" id="GO:0008270">
    <property type="term" value="F:zinc ion binding"/>
    <property type="evidence" value="ECO:0007669"/>
    <property type="project" value="InterPro"/>
</dbReference>
<dbReference type="AlphaFoldDB" id="A0A8H6DPH7"/>
<dbReference type="GO" id="GO:0000981">
    <property type="term" value="F:DNA-binding transcription factor activity, RNA polymerase II-specific"/>
    <property type="evidence" value="ECO:0007669"/>
    <property type="project" value="InterPro"/>
</dbReference>
<dbReference type="InterPro" id="IPR001138">
    <property type="entry name" value="Zn2Cys6_DnaBD"/>
</dbReference>
<dbReference type="CDD" id="cd00067">
    <property type="entry name" value="GAL4"/>
    <property type="match status" value="1"/>
</dbReference>
<sequence length="239" mass="26253">MDKTPRRRAHGQRSRTGWYKPASGRNRVTRFLTPFICCFLSTQKIKCDENQPCCQQCCKRNRACNISSSRFRVYDRGSGPDPVTAPKPLKLSDPDPSDNSCRDADDDSISAHDINWRLFIGEDSRSLDADVSDETTNVPSPISNAVYDSGRILVQLANLAMVHLNETQPHLATVATTPGTSGAMSSPSSNSMAAQSEMPRRKSTVPEAFDFVVSPSSFGTDESLPHFPRNGRGTCSHTI</sequence>